<evidence type="ECO:0000256" key="1">
    <source>
        <dbReference type="ARBA" id="ARBA00004370"/>
    </source>
</evidence>
<keyword evidence="3" id="KW-0964">Secreted</keyword>
<dbReference type="GO" id="GO:0016020">
    <property type="term" value="C:membrane"/>
    <property type="evidence" value="ECO:0007669"/>
    <property type="project" value="UniProtKB-SubCell"/>
</dbReference>
<dbReference type="InterPro" id="IPR052459">
    <property type="entry name" value="TNFRSF_decoy_receptor"/>
</dbReference>
<dbReference type="GO" id="GO:0005576">
    <property type="term" value="C:extracellular region"/>
    <property type="evidence" value="ECO:0007669"/>
    <property type="project" value="UniProtKB-SubCell"/>
</dbReference>
<evidence type="ECO:0000256" key="4">
    <source>
        <dbReference type="ARBA" id="ARBA00022703"/>
    </source>
</evidence>
<evidence type="ECO:0000313" key="15">
    <source>
        <dbReference type="Proteomes" id="UP000319801"/>
    </source>
</evidence>
<dbReference type="Pfam" id="PF21733">
    <property type="entry name" value="Death_3"/>
    <property type="match status" value="1"/>
</dbReference>
<proteinExistence type="predicted"/>
<feature type="disulfide bond" evidence="11">
    <location>
        <begin position="86"/>
        <end position="104"/>
    </location>
</feature>
<dbReference type="AlphaFoldDB" id="A0A556UZ01"/>
<dbReference type="EMBL" id="VCAZ01000080">
    <property type="protein sequence ID" value="TSP90486.1"/>
    <property type="molecule type" value="Genomic_DNA"/>
</dbReference>
<feature type="domain" description="TNFR-Cys" evidence="13">
    <location>
        <begin position="64"/>
        <end position="104"/>
    </location>
</feature>
<comment type="subcellular location">
    <subcellularLocation>
        <location evidence="1">Membrane</location>
    </subcellularLocation>
    <subcellularLocation>
        <location evidence="2">Secreted</location>
    </subcellularLocation>
</comment>
<evidence type="ECO:0000256" key="11">
    <source>
        <dbReference type="PROSITE-ProRule" id="PRU00206"/>
    </source>
</evidence>
<protein>
    <submittedName>
        <fullName evidence="14">Tumor necrosis factor receptor superfamily member 11B</fullName>
    </submittedName>
</protein>
<comment type="caution">
    <text evidence="14">The sequence shown here is derived from an EMBL/GenBank/DDBJ whole genome shotgun (WGS) entry which is preliminary data.</text>
</comment>
<accession>A0A556UZ01</accession>
<keyword evidence="15" id="KW-1185">Reference proteome</keyword>
<evidence type="ECO:0000256" key="2">
    <source>
        <dbReference type="ARBA" id="ARBA00004613"/>
    </source>
</evidence>
<feature type="signal peptide" evidence="12">
    <location>
        <begin position="1"/>
        <end position="20"/>
    </location>
</feature>
<keyword evidence="10" id="KW-0325">Glycoprotein</keyword>
<dbReference type="SUPFAM" id="SSF57586">
    <property type="entry name" value="TNF receptor-like"/>
    <property type="match status" value="2"/>
</dbReference>
<evidence type="ECO:0000256" key="9">
    <source>
        <dbReference type="ARBA" id="ARBA00023170"/>
    </source>
</evidence>
<reference evidence="14 15" key="1">
    <citation type="journal article" date="2019" name="Genome Biol. Evol.">
        <title>Whole-Genome Sequencing of the Giant Devil Catfish, Bagarius yarrelli.</title>
        <authorList>
            <person name="Jiang W."/>
            <person name="Lv Y."/>
            <person name="Cheng L."/>
            <person name="Yang K."/>
            <person name="Chao B."/>
            <person name="Wang X."/>
            <person name="Li Y."/>
            <person name="Pan X."/>
            <person name="You X."/>
            <person name="Zhang Y."/>
            <person name="Yang J."/>
            <person name="Li J."/>
            <person name="Zhang X."/>
            <person name="Liu S."/>
            <person name="Sun C."/>
            <person name="Yang J."/>
            <person name="Shi Q."/>
        </authorList>
    </citation>
    <scope>NUCLEOTIDE SEQUENCE [LARGE SCALE GENOMIC DNA]</scope>
    <source>
        <strain evidence="14">JWS20170419001</strain>
        <tissue evidence="14">Muscle</tissue>
    </source>
</reference>
<dbReference type="GO" id="GO:0004888">
    <property type="term" value="F:transmembrane signaling receptor activity"/>
    <property type="evidence" value="ECO:0007669"/>
    <property type="project" value="UniProtKB-ARBA"/>
</dbReference>
<dbReference type="PANTHER" id="PTHR23097:SF181">
    <property type="entry name" value="CASPASE-8-LIKE"/>
    <property type="match status" value="1"/>
</dbReference>
<keyword evidence="9 14" id="KW-0675">Receptor</keyword>
<evidence type="ECO:0000256" key="8">
    <source>
        <dbReference type="ARBA" id="ARBA00023157"/>
    </source>
</evidence>
<evidence type="ECO:0000256" key="3">
    <source>
        <dbReference type="ARBA" id="ARBA00022525"/>
    </source>
</evidence>
<dbReference type="Proteomes" id="UP000319801">
    <property type="component" value="Unassembled WGS sequence"/>
</dbReference>
<feature type="disulfide bond" evidence="11">
    <location>
        <begin position="65"/>
        <end position="80"/>
    </location>
</feature>
<evidence type="ECO:0000256" key="12">
    <source>
        <dbReference type="SAM" id="SignalP"/>
    </source>
</evidence>
<dbReference type="FunFam" id="2.10.50.10:FF:000004">
    <property type="entry name" value="Tumor necrosis factor receptor superfamily member 6"/>
    <property type="match status" value="1"/>
</dbReference>
<dbReference type="InterPro" id="IPR001368">
    <property type="entry name" value="TNFR/NGFR_Cys_rich_reg"/>
</dbReference>
<dbReference type="PROSITE" id="PS00652">
    <property type="entry name" value="TNFR_NGFR_1"/>
    <property type="match status" value="1"/>
</dbReference>
<evidence type="ECO:0000313" key="14">
    <source>
        <dbReference type="EMBL" id="TSP90486.1"/>
    </source>
</evidence>
<feature type="disulfide bond" evidence="11">
    <location>
        <begin position="83"/>
        <end position="96"/>
    </location>
</feature>
<feature type="repeat" description="TNFR-Cys" evidence="11">
    <location>
        <begin position="64"/>
        <end position="104"/>
    </location>
</feature>
<dbReference type="Pfam" id="PF00020">
    <property type="entry name" value="TNFR_c6"/>
    <property type="match status" value="2"/>
</dbReference>
<evidence type="ECO:0000256" key="5">
    <source>
        <dbReference type="ARBA" id="ARBA00022729"/>
    </source>
</evidence>
<keyword evidence="6" id="KW-0677">Repeat</keyword>
<feature type="chain" id="PRO_5021836204" evidence="12">
    <location>
        <begin position="21"/>
        <end position="288"/>
    </location>
</feature>
<keyword evidence="7" id="KW-0472">Membrane</keyword>
<evidence type="ECO:0000259" key="13">
    <source>
        <dbReference type="PROSITE" id="PS50050"/>
    </source>
</evidence>
<dbReference type="PANTHER" id="PTHR23097">
    <property type="entry name" value="TUMOR NECROSIS FACTOR RECEPTOR SUPERFAMILY MEMBER"/>
    <property type="match status" value="1"/>
</dbReference>
<dbReference type="PROSITE" id="PS50050">
    <property type="entry name" value="TNFR_NGFR_2"/>
    <property type="match status" value="1"/>
</dbReference>
<keyword evidence="8 11" id="KW-1015">Disulfide bond</keyword>
<evidence type="ECO:0000256" key="7">
    <source>
        <dbReference type="ARBA" id="ARBA00023136"/>
    </source>
</evidence>
<organism evidence="14 15">
    <name type="scientific">Bagarius yarrelli</name>
    <name type="common">Goonch</name>
    <name type="synonym">Bagrus yarrelli</name>
    <dbReference type="NCBI Taxonomy" id="175774"/>
    <lineage>
        <taxon>Eukaryota</taxon>
        <taxon>Metazoa</taxon>
        <taxon>Chordata</taxon>
        <taxon>Craniata</taxon>
        <taxon>Vertebrata</taxon>
        <taxon>Euteleostomi</taxon>
        <taxon>Actinopterygii</taxon>
        <taxon>Neopterygii</taxon>
        <taxon>Teleostei</taxon>
        <taxon>Ostariophysi</taxon>
        <taxon>Siluriformes</taxon>
        <taxon>Sisoridae</taxon>
        <taxon>Sisorinae</taxon>
        <taxon>Bagarius</taxon>
    </lineage>
</organism>
<gene>
    <name evidence="14" type="ORF">Baya_11038</name>
</gene>
<dbReference type="InterPro" id="IPR048522">
    <property type="entry name" value="Death_3_fish"/>
</dbReference>
<keyword evidence="4" id="KW-0053">Apoptosis</keyword>
<evidence type="ECO:0000256" key="10">
    <source>
        <dbReference type="ARBA" id="ARBA00023180"/>
    </source>
</evidence>
<sequence>MKMREFILTVLQLYCITASAVFLNSNTTYERKLPSGRTIACNLCRPGYYWLKHCTETQPTVCRPCAAGLYTEYWNYIYACLPCSLCSSDQVEVQECTSSHNRVCQCKEGYFHDSYHCQPHSVCPSGYGIKEKGTLVKDTVCERCQVGFFSNEHQMCVPHTKCKPDERPLLHGSRQADSVCVTCSGIEHDGWIKYIIQHILVIFKNFSKPRRLNRFIGRLTNKECVLNHDDCFEQLQRWLNKATEQDVRNLSILLQEHHFKNLTTKIEQKIKRVQEEVHLCKNTLPDHK</sequence>
<evidence type="ECO:0000256" key="6">
    <source>
        <dbReference type="ARBA" id="ARBA00022737"/>
    </source>
</evidence>
<dbReference type="SMART" id="SM00208">
    <property type="entry name" value="TNFR"/>
    <property type="match status" value="4"/>
</dbReference>
<dbReference type="Gene3D" id="2.10.50.10">
    <property type="entry name" value="Tumor Necrosis Factor Receptor, subunit A, domain 2"/>
    <property type="match status" value="4"/>
</dbReference>
<dbReference type="GO" id="GO:0006915">
    <property type="term" value="P:apoptotic process"/>
    <property type="evidence" value="ECO:0007669"/>
    <property type="project" value="UniProtKB-KW"/>
</dbReference>
<name>A0A556UZ01_BAGYA</name>
<keyword evidence="5 12" id="KW-0732">Signal</keyword>
<dbReference type="OrthoDB" id="9990004at2759"/>